<gene>
    <name evidence="2" type="ORF">HTAM1171_LOCUS11907</name>
</gene>
<dbReference type="EMBL" id="HBGV01019220">
    <property type="protein sequence ID" value="CAD9517942.1"/>
    <property type="molecule type" value="Transcribed_RNA"/>
</dbReference>
<feature type="signal peptide" evidence="1">
    <location>
        <begin position="1"/>
        <end position="20"/>
    </location>
</feature>
<feature type="chain" id="PRO_5031470886" evidence="1">
    <location>
        <begin position="21"/>
        <end position="169"/>
    </location>
</feature>
<dbReference type="AlphaFoldDB" id="A0A7S2IGP8"/>
<proteinExistence type="predicted"/>
<evidence type="ECO:0000313" key="2">
    <source>
        <dbReference type="EMBL" id="CAD9517942.1"/>
    </source>
</evidence>
<evidence type="ECO:0000256" key="1">
    <source>
        <dbReference type="SAM" id="SignalP"/>
    </source>
</evidence>
<protein>
    <submittedName>
        <fullName evidence="2">Uncharacterized protein</fullName>
    </submittedName>
</protein>
<sequence>MLSDQHKLAVLAAIFLFCLSTLFTSTSFQTGERGVGTLNPQFQRSCSKAHGEAKACLGDGHMVDTINEKAVASSDSSDNKSATKSCKKILSQVDKCETVVGRAYQHINMAGCIRQIQSRTVCEIEWCHNKDSCKKHCDGAKEDLKKCEKMHLERFFRRAGLDTDGTSPK</sequence>
<name>A0A7S2IGP8_9STRA</name>
<keyword evidence="1" id="KW-0732">Signal</keyword>
<accession>A0A7S2IGP8</accession>
<organism evidence="2">
    <name type="scientific">Helicotheca tamesis</name>
    <dbReference type="NCBI Taxonomy" id="374047"/>
    <lineage>
        <taxon>Eukaryota</taxon>
        <taxon>Sar</taxon>
        <taxon>Stramenopiles</taxon>
        <taxon>Ochrophyta</taxon>
        <taxon>Bacillariophyta</taxon>
        <taxon>Mediophyceae</taxon>
        <taxon>Lithodesmiophycidae</taxon>
        <taxon>Lithodesmiales</taxon>
        <taxon>Lithodesmiaceae</taxon>
        <taxon>Helicotheca</taxon>
    </lineage>
</organism>
<reference evidence="2" key="1">
    <citation type="submission" date="2021-01" db="EMBL/GenBank/DDBJ databases">
        <authorList>
            <person name="Corre E."/>
            <person name="Pelletier E."/>
            <person name="Niang G."/>
            <person name="Scheremetjew M."/>
            <person name="Finn R."/>
            <person name="Kale V."/>
            <person name="Holt S."/>
            <person name="Cochrane G."/>
            <person name="Meng A."/>
            <person name="Brown T."/>
            <person name="Cohen L."/>
        </authorList>
    </citation>
    <scope>NUCLEOTIDE SEQUENCE</scope>
    <source>
        <strain evidence="2">CCMP826</strain>
    </source>
</reference>